<feature type="region of interest" description="Disordered" evidence="1">
    <location>
        <begin position="37"/>
        <end position="70"/>
    </location>
</feature>
<evidence type="ECO:0000256" key="1">
    <source>
        <dbReference type="SAM" id="MobiDB-lite"/>
    </source>
</evidence>
<dbReference type="RefSeq" id="WP_380901054.1">
    <property type="nucleotide sequence ID" value="NZ_JBHUEG010000007.1"/>
</dbReference>
<keyword evidence="3" id="KW-1185">Reference proteome</keyword>
<sequence>MTSVQNHQQQLSGNKLFLALGIALTLGACSPKVGVLKSPDHRGGNIGSTTTSTDKQSSKKESETTKEAVTKKKELLENSISLVLPFQLDRLTPHVLSKEDVKRSAIALDFYQGFQLGLDELAKQGKSFSLNVIDSRDNETQSMMIAKSEDIAGSNLIVGPVYPKEISAFGTGLSDKGVLQINPLAASKASEFNLPNLVSLTPSIDVHTKAMATRVAKDYSVGDAIIIYNTSDNDGRQFLSGFISELKRVKPSIQVISVSSVAQLNDALTVSGTNRVVAGTTDKYQLRTLLNGLDKKTSETYVTINLYGHPLWDRIDFSSYTNFANFNPVISAESHLKNWANDVKRFKNSYYTLFGVNPSDHSYKGYDAAKYFGGLLAKYGNSYPEYITKEQFVGLFSSYDFDRNEQWGYINHAVSFKVYKGGGFQLN</sequence>
<dbReference type="Proteomes" id="UP001597545">
    <property type="component" value="Unassembled WGS sequence"/>
</dbReference>
<comment type="caution">
    <text evidence="2">The sequence shown here is derived from an EMBL/GenBank/DDBJ whole genome shotgun (WGS) entry which is preliminary data.</text>
</comment>
<dbReference type="SUPFAM" id="SSF53822">
    <property type="entry name" value="Periplasmic binding protein-like I"/>
    <property type="match status" value="1"/>
</dbReference>
<protein>
    <submittedName>
        <fullName evidence="2">ABC transporter substrate-binding protein</fullName>
    </submittedName>
</protein>
<dbReference type="Gene3D" id="3.40.50.2300">
    <property type="match status" value="2"/>
</dbReference>
<evidence type="ECO:0000313" key="3">
    <source>
        <dbReference type="Proteomes" id="UP001597545"/>
    </source>
</evidence>
<feature type="compositionally biased region" description="Basic and acidic residues" evidence="1">
    <location>
        <begin position="56"/>
        <end position="70"/>
    </location>
</feature>
<evidence type="ECO:0000313" key="2">
    <source>
        <dbReference type="EMBL" id="MFD2546858.1"/>
    </source>
</evidence>
<dbReference type="EMBL" id="JBHULR010000003">
    <property type="protein sequence ID" value="MFD2546858.1"/>
    <property type="molecule type" value="Genomic_DNA"/>
</dbReference>
<reference evidence="3" key="1">
    <citation type="journal article" date="2019" name="Int. J. Syst. Evol. Microbiol.">
        <title>The Global Catalogue of Microorganisms (GCM) 10K type strain sequencing project: providing services to taxonomists for standard genome sequencing and annotation.</title>
        <authorList>
            <consortium name="The Broad Institute Genomics Platform"/>
            <consortium name="The Broad Institute Genome Sequencing Center for Infectious Disease"/>
            <person name="Wu L."/>
            <person name="Ma J."/>
        </authorList>
    </citation>
    <scope>NUCLEOTIDE SEQUENCE [LARGE SCALE GENOMIC DNA]</scope>
    <source>
        <strain evidence="3">KCTC 42662</strain>
    </source>
</reference>
<proteinExistence type="predicted"/>
<dbReference type="InterPro" id="IPR028082">
    <property type="entry name" value="Peripla_BP_I"/>
</dbReference>
<organism evidence="2 3">
    <name type="scientific">Sphingobacterium suaedae</name>
    <dbReference type="NCBI Taxonomy" id="1686402"/>
    <lineage>
        <taxon>Bacteria</taxon>
        <taxon>Pseudomonadati</taxon>
        <taxon>Bacteroidota</taxon>
        <taxon>Sphingobacteriia</taxon>
        <taxon>Sphingobacteriales</taxon>
        <taxon>Sphingobacteriaceae</taxon>
        <taxon>Sphingobacterium</taxon>
    </lineage>
</organism>
<name>A0ABW5KFI4_9SPHI</name>
<gene>
    <name evidence="2" type="ORF">ACFSR5_04260</name>
</gene>
<accession>A0ABW5KFI4</accession>